<evidence type="ECO:0000313" key="5">
    <source>
        <dbReference type="Proteomes" id="UP000051655"/>
    </source>
</evidence>
<dbReference type="Gene3D" id="1.20.5.420">
    <property type="entry name" value="Immunoglobulin FC, subunit C"/>
    <property type="match status" value="2"/>
</dbReference>
<organism evidence="4 5">
    <name type="scientific">Weissella kandleri</name>
    <dbReference type="NCBI Taxonomy" id="1616"/>
    <lineage>
        <taxon>Bacteria</taxon>
        <taxon>Bacillati</taxon>
        <taxon>Bacillota</taxon>
        <taxon>Bacilli</taxon>
        <taxon>Lactobacillales</taxon>
        <taxon>Lactobacillaceae</taxon>
        <taxon>Weissella</taxon>
    </lineage>
</organism>
<dbReference type="EMBL" id="JQBP01000007">
    <property type="protein sequence ID" value="KRN74713.1"/>
    <property type="molecule type" value="Genomic_DNA"/>
</dbReference>
<dbReference type="PATRIC" id="fig|1616.3.peg.1255"/>
<dbReference type="InterPro" id="IPR009063">
    <property type="entry name" value="Ig/albumin-bd_sf"/>
</dbReference>
<comment type="caution">
    <text evidence="4">The sequence shown here is derived from an EMBL/GenBank/DDBJ whole genome shotgun (WGS) entry which is preliminary data.</text>
</comment>
<dbReference type="AlphaFoldDB" id="A0A0R2JBQ1"/>
<reference evidence="4 5" key="1">
    <citation type="journal article" date="2015" name="Genome Announc.">
        <title>Expanding the biotechnology potential of lactobacilli through comparative genomics of 213 strains and associated genera.</title>
        <authorList>
            <person name="Sun Z."/>
            <person name="Harris H.M."/>
            <person name="McCann A."/>
            <person name="Guo C."/>
            <person name="Argimon S."/>
            <person name="Zhang W."/>
            <person name="Yang X."/>
            <person name="Jeffery I.B."/>
            <person name="Cooney J.C."/>
            <person name="Kagawa T.F."/>
            <person name="Liu W."/>
            <person name="Song Y."/>
            <person name="Salvetti E."/>
            <person name="Wrobel A."/>
            <person name="Rasinkangas P."/>
            <person name="Parkhill J."/>
            <person name="Rea M.C."/>
            <person name="O'Sullivan O."/>
            <person name="Ritari J."/>
            <person name="Douillard F.P."/>
            <person name="Paul Ross R."/>
            <person name="Yang R."/>
            <person name="Briner A.E."/>
            <person name="Felis G.E."/>
            <person name="de Vos W.M."/>
            <person name="Barrangou R."/>
            <person name="Klaenhammer T.R."/>
            <person name="Caufield P.W."/>
            <person name="Cui Y."/>
            <person name="Zhang H."/>
            <person name="O'Toole P.W."/>
        </authorList>
    </citation>
    <scope>NUCLEOTIDE SEQUENCE [LARGE SCALE GENOMIC DNA]</scope>
    <source>
        <strain evidence="4 5">DSM 20593</strain>
    </source>
</reference>
<dbReference type="Pfam" id="PF01468">
    <property type="entry name" value="GA"/>
    <property type="match status" value="2"/>
</dbReference>
<feature type="domain" description="Extracellular matrix-binding protein ebh GA module" evidence="3">
    <location>
        <begin position="64"/>
        <end position="119"/>
    </location>
</feature>
<sequence length="154" mass="16967">MDAAKAADQKAGADKLAEEKKTAIDQINNLKNLNQDQKKDYINQVNNAKTADEITKIVDAAKAADQKAGADKLAEEKKTAIDQINKDKTLNENQKHDFINQIKNAETSSDLGKIMQQTNLPQTDVKNQLTIGALISIVLGSIFSLSYVLEKKRK</sequence>
<feature type="transmembrane region" description="Helical" evidence="2">
    <location>
        <begin position="129"/>
        <end position="149"/>
    </location>
</feature>
<keyword evidence="2" id="KW-0812">Transmembrane</keyword>
<evidence type="ECO:0000313" key="4">
    <source>
        <dbReference type="EMBL" id="KRN74713.1"/>
    </source>
</evidence>
<name>A0A0R2JBQ1_9LACO</name>
<keyword evidence="1" id="KW-0175">Coiled coil</keyword>
<evidence type="ECO:0000259" key="3">
    <source>
        <dbReference type="SMART" id="SM00844"/>
    </source>
</evidence>
<dbReference type="InterPro" id="IPR020840">
    <property type="entry name" value="Extracell_matrix-bd_GA"/>
</dbReference>
<accession>A0A0R2JBQ1</accession>
<keyword evidence="2" id="KW-1133">Transmembrane helix</keyword>
<evidence type="ECO:0000256" key="1">
    <source>
        <dbReference type="SAM" id="Coils"/>
    </source>
</evidence>
<keyword evidence="2" id="KW-0472">Membrane</keyword>
<dbReference type="InterPro" id="IPR002988">
    <property type="entry name" value="GA_module"/>
</dbReference>
<feature type="domain" description="Extracellular matrix-binding protein ebh GA module" evidence="3">
    <location>
        <begin position="1"/>
        <end position="62"/>
    </location>
</feature>
<gene>
    <name evidence="4" type="ORF">IV73_GL001222</name>
</gene>
<evidence type="ECO:0000256" key="2">
    <source>
        <dbReference type="SAM" id="Phobius"/>
    </source>
</evidence>
<protein>
    <recommendedName>
        <fullName evidence="3">Extracellular matrix-binding protein ebh GA module domain-containing protein</fullName>
    </recommendedName>
</protein>
<dbReference type="SMART" id="SM00844">
    <property type="entry name" value="GA"/>
    <property type="match status" value="2"/>
</dbReference>
<dbReference type="Proteomes" id="UP000051655">
    <property type="component" value="Unassembled WGS sequence"/>
</dbReference>
<feature type="coiled-coil region" evidence="1">
    <location>
        <begin position="13"/>
        <end position="40"/>
    </location>
</feature>
<dbReference type="SUPFAM" id="SSF46997">
    <property type="entry name" value="Bacterial immunoglobulin/albumin-binding domains"/>
    <property type="match status" value="2"/>
</dbReference>
<proteinExistence type="predicted"/>
<keyword evidence="5" id="KW-1185">Reference proteome</keyword>